<proteinExistence type="predicted"/>
<evidence type="ECO:0000313" key="2">
    <source>
        <dbReference type="EMBL" id="RZT83670.1"/>
    </source>
</evidence>
<feature type="compositionally biased region" description="Acidic residues" evidence="1">
    <location>
        <begin position="34"/>
        <end position="47"/>
    </location>
</feature>
<comment type="caution">
    <text evidence="2">The sequence shown here is derived from an EMBL/GenBank/DDBJ whole genome shotgun (WGS) entry which is preliminary data.</text>
</comment>
<accession>A0A4V2FQ73</accession>
<organism evidence="2 3">
    <name type="scientific">Pseudonocardia sediminis</name>
    <dbReference type="NCBI Taxonomy" id="1397368"/>
    <lineage>
        <taxon>Bacteria</taxon>
        <taxon>Bacillati</taxon>
        <taxon>Actinomycetota</taxon>
        <taxon>Actinomycetes</taxon>
        <taxon>Pseudonocardiales</taxon>
        <taxon>Pseudonocardiaceae</taxon>
        <taxon>Pseudonocardia</taxon>
    </lineage>
</organism>
<dbReference type="AlphaFoldDB" id="A0A4V2FQ73"/>
<evidence type="ECO:0000313" key="3">
    <source>
        <dbReference type="Proteomes" id="UP000291591"/>
    </source>
</evidence>
<dbReference type="Proteomes" id="UP000291591">
    <property type="component" value="Unassembled WGS sequence"/>
</dbReference>
<evidence type="ECO:0000256" key="1">
    <source>
        <dbReference type="SAM" id="MobiDB-lite"/>
    </source>
</evidence>
<reference evidence="2 3" key="1">
    <citation type="submission" date="2019-02" db="EMBL/GenBank/DDBJ databases">
        <title>Sequencing the genomes of 1000 actinobacteria strains.</title>
        <authorList>
            <person name="Klenk H.-P."/>
        </authorList>
    </citation>
    <scope>NUCLEOTIDE SEQUENCE [LARGE SCALE GENOMIC DNA]</scope>
    <source>
        <strain evidence="2 3">DSM 45779</strain>
    </source>
</reference>
<gene>
    <name evidence="2" type="ORF">EV383_0482</name>
</gene>
<sequence length="60" mass="6401">MSPKSEMPDDPQRNPEEAVDALEEKVFGSTADQERDDEADPAAENTDDAGTTPVADEPPA</sequence>
<feature type="compositionally biased region" description="Basic and acidic residues" evidence="1">
    <location>
        <begin position="1"/>
        <end position="26"/>
    </location>
</feature>
<dbReference type="RefSeq" id="WP_130288388.1">
    <property type="nucleotide sequence ID" value="NZ_SHKL01000001.1"/>
</dbReference>
<name>A0A4V2FQ73_PSEST</name>
<dbReference type="EMBL" id="SHKL01000001">
    <property type="protein sequence ID" value="RZT83670.1"/>
    <property type="molecule type" value="Genomic_DNA"/>
</dbReference>
<protein>
    <submittedName>
        <fullName evidence="2">Uncharacterized protein</fullName>
    </submittedName>
</protein>
<keyword evidence="3" id="KW-1185">Reference proteome</keyword>
<feature type="region of interest" description="Disordered" evidence="1">
    <location>
        <begin position="1"/>
        <end position="60"/>
    </location>
</feature>